<dbReference type="HAMAP" id="MF_00612">
    <property type="entry name" value="UPF0225"/>
    <property type="match status" value="1"/>
</dbReference>
<sequence length="134" mass="14964">MNRRRTQVPTADSPCPCGGGLPFGECCGPLLDGADAPTAERLMRSRYTAFAVGNVEHLNRTWHPAGRPARLELDPGQRWTGLEILRTTGGGFLHTEGTVEFRAHYTYDGVEDTLHEHSRFVREDGRWVYLDALP</sequence>
<reference evidence="3 4" key="1">
    <citation type="submission" date="2019-10" db="EMBL/GenBank/DDBJ databases">
        <title>Draft Genome Assembly of Rhodococcus zopfii DSM44189.</title>
        <authorList>
            <person name="Sutton J.M."/>
            <person name="Akob D.M."/>
            <person name="Bushman T.J."/>
        </authorList>
    </citation>
    <scope>NUCLEOTIDE SEQUENCE [LARGE SCALE GENOMIC DNA]</scope>
    <source>
        <strain evidence="3 4">DSM 44189</strain>
    </source>
</reference>
<feature type="domain" description="YchJ-like middle NTF2-like" evidence="2">
    <location>
        <begin position="38"/>
        <end position="132"/>
    </location>
</feature>
<proteinExistence type="inferred from homology"/>
<dbReference type="InterPro" id="IPR048469">
    <property type="entry name" value="YchJ-like_M"/>
</dbReference>
<evidence type="ECO:0000313" key="4">
    <source>
        <dbReference type="Proteomes" id="UP001275440"/>
    </source>
</evidence>
<accession>A0ABU3WMS2</accession>
<dbReference type="Pfam" id="PF17775">
    <property type="entry name" value="YchJ_M-like"/>
    <property type="match status" value="1"/>
</dbReference>
<evidence type="ECO:0000259" key="2">
    <source>
        <dbReference type="Pfam" id="PF17775"/>
    </source>
</evidence>
<dbReference type="InterPro" id="IPR023006">
    <property type="entry name" value="YchJ-like"/>
</dbReference>
<gene>
    <name evidence="3" type="ORF">F8M49_07260</name>
</gene>
<name>A0ABU3WMS2_9NOCA</name>
<protein>
    <recommendedName>
        <fullName evidence="1">UPF0225 protein F8M49_07260</fullName>
    </recommendedName>
</protein>
<dbReference type="PANTHER" id="PTHR33747">
    <property type="entry name" value="UPF0225 PROTEIN SCO1677"/>
    <property type="match status" value="1"/>
</dbReference>
<evidence type="ECO:0000256" key="1">
    <source>
        <dbReference type="HAMAP-Rule" id="MF_00612"/>
    </source>
</evidence>
<keyword evidence="4" id="KW-1185">Reference proteome</keyword>
<evidence type="ECO:0000313" key="3">
    <source>
        <dbReference type="EMBL" id="MDV2475273.1"/>
    </source>
</evidence>
<dbReference type="Gene3D" id="3.10.450.50">
    <property type="match status" value="1"/>
</dbReference>
<comment type="similarity">
    <text evidence="1">Belongs to the UPF0225 family.</text>
</comment>
<dbReference type="SUPFAM" id="SSF54427">
    <property type="entry name" value="NTF2-like"/>
    <property type="match status" value="1"/>
</dbReference>
<dbReference type="InterPro" id="IPR032710">
    <property type="entry name" value="NTF2-like_dom_sf"/>
</dbReference>
<organism evidence="3 4">
    <name type="scientific">Rhodococcus zopfii</name>
    <dbReference type="NCBI Taxonomy" id="43772"/>
    <lineage>
        <taxon>Bacteria</taxon>
        <taxon>Bacillati</taxon>
        <taxon>Actinomycetota</taxon>
        <taxon>Actinomycetes</taxon>
        <taxon>Mycobacteriales</taxon>
        <taxon>Nocardiaceae</taxon>
        <taxon>Rhodococcus</taxon>
    </lineage>
</organism>
<dbReference type="Proteomes" id="UP001275440">
    <property type="component" value="Unassembled WGS sequence"/>
</dbReference>
<dbReference type="EMBL" id="WBMO01000001">
    <property type="protein sequence ID" value="MDV2475273.1"/>
    <property type="molecule type" value="Genomic_DNA"/>
</dbReference>
<comment type="caution">
    <text evidence="3">The sequence shown here is derived from an EMBL/GenBank/DDBJ whole genome shotgun (WGS) entry which is preliminary data.</text>
</comment>
<dbReference type="PANTHER" id="PTHR33747:SF1">
    <property type="entry name" value="ADENYLATE CYCLASE-ASSOCIATED CAP C-TERMINAL DOMAIN-CONTAINING PROTEIN"/>
    <property type="match status" value="1"/>
</dbReference>